<name>A0ABQ2INI7_9BACT</name>
<accession>A0ABQ2INI7</accession>
<dbReference type="InterPro" id="IPR000073">
    <property type="entry name" value="AB_hydrolase_1"/>
</dbReference>
<gene>
    <name evidence="2" type="ORF">GCM10010967_55940</name>
</gene>
<keyword evidence="3" id="KW-1185">Reference proteome</keyword>
<evidence type="ECO:0000313" key="2">
    <source>
        <dbReference type="EMBL" id="GGN12750.1"/>
    </source>
</evidence>
<dbReference type="Proteomes" id="UP000632339">
    <property type="component" value="Unassembled WGS sequence"/>
</dbReference>
<dbReference type="EMBL" id="BMLI01000004">
    <property type="protein sequence ID" value="GGN12750.1"/>
    <property type="molecule type" value="Genomic_DNA"/>
</dbReference>
<evidence type="ECO:0000259" key="1">
    <source>
        <dbReference type="Pfam" id="PF00561"/>
    </source>
</evidence>
<evidence type="ECO:0000313" key="3">
    <source>
        <dbReference type="Proteomes" id="UP000632339"/>
    </source>
</evidence>
<dbReference type="SUPFAM" id="SSF53474">
    <property type="entry name" value="alpha/beta-Hydrolases"/>
    <property type="match status" value="1"/>
</dbReference>
<reference evidence="3" key="1">
    <citation type="journal article" date="2019" name="Int. J. Syst. Evol. Microbiol.">
        <title>The Global Catalogue of Microorganisms (GCM) 10K type strain sequencing project: providing services to taxonomists for standard genome sequencing and annotation.</title>
        <authorList>
            <consortium name="The Broad Institute Genomics Platform"/>
            <consortium name="The Broad Institute Genome Sequencing Center for Infectious Disease"/>
            <person name="Wu L."/>
            <person name="Ma J."/>
        </authorList>
    </citation>
    <scope>NUCLEOTIDE SEQUENCE [LARGE SCALE GENOMIC DNA]</scope>
    <source>
        <strain evidence="3">CGMCC 1.6375</strain>
    </source>
</reference>
<dbReference type="InterPro" id="IPR029058">
    <property type="entry name" value="AB_hydrolase_fold"/>
</dbReference>
<dbReference type="PRINTS" id="PR00111">
    <property type="entry name" value="ABHYDROLASE"/>
</dbReference>
<dbReference type="RefSeq" id="WP_019945299.1">
    <property type="nucleotide sequence ID" value="NZ_BMLI01000004.1"/>
</dbReference>
<dbReference type="PRINTS" id="PR00412">
    <property type="entry name" value="EPOXHYDRLASE"/>
</dbReference>
<organism evidence="2 3">
    <name type="scientific">Dyadobacter beijingensis</name>
    <dbReference type="NCBI Taxonomy" id="365489"/>
    <lineage>
        <taxon>Bacteria</taxon>
        <taxon>Pseudomonadati</taxon>
        <taxon>Bacteroidota</taxon>
        <taxon>Cytophagia</taxon>
        <taxon>Cytophagales</taxon>
        <taxon>Spirosomataceae</taxon>
        <taxon>Dyadobacter</taxon>
    </lineage>
</organism>
<dbReference type="PANTHER" id="PTHR42977:SF1">
    <property type="entry name" value="BLR6576 PROTEIN"/>
    <property type="match status" value="1"/>
</dbReference>
<keyword evidence="2" id="KW-0378">Hydrolase</keyword>
<sequence>MSNQSISYKFQQVNGLKLFYREAGDPSRETIVLLHGFPTSSHMYRNVLQSLSDEFHLIAPDYPGFGYSDFPSPDEFAYTFDNIAQVLGQFLENLGVSSYTLMIQDYGAPLGFRIATAHPERIRALLVQNGNAYEEGLSDGFAPSRLFWQNRTPDTERPMRGLLTQESIQWQYTFGARNAENINPDNWHLDYARMSRPGNDRAQLDLLFDYQNNLALYPKWQQYLRDHQPPTLITWGIKDPFFPEPGAKAYLRDLKNAEYHPYDTGHFALEEDWADITEKIRAFMRRLPAR</sequence>
<protein>
    <submittedName>
        <fullName evidence="2">Hydrolase</fullName>
    </submittedName>
</protein>
<dbReference type="Pfam" id="PF00561">
    <property type="entry name" value="Abhydrolase_1"/>
    <property type="match status" value="1"/>
</dbReference>
<dbReference type="InterPro" id="IPR051340">
    <property type="entry name" value="Haloalkane_dehalogenase"/>
</dbReference>
<proteinExistence type="predicted"/>
<dbReference type="GO" id="GO:0016787">
    <property type="term" value="F:hydrolase activity"/>
    <property type="evidence" value="ECO:0007669"/>
    <property type="project" value="UniProtKB-KW"/>
</dbReference>
<comment type="caution">
    <text evidence="2">The sequence shown here is derived from an EMBL/GenBank/DDBJ whole genome shotgun (WGS) entry which is preliminary data.</text>
</comment>
<feature type="domain" description="AB hydrolase-1" evidence="1">
    <location>
        <begin position="30"/>
        <end position="271"/>
    </location>
</feature>
<dbReference type="PANTHER" id="PTHR42977">
    <property type="entry name" value="HYDROLASE-RELATED"/>
    <property type="match status" value="1"/>
</dbReference>
<dbReference type="Gene3D" id="3.40.50.1820">
    <property type="entry name" value="alpha/beta hydrolase"/>
    <property type="match status" value="1"/>
</dbReference>
<dbReference type="InterPro" id="IPR000639">
    <property type="entry name" value="Epox_hydrolase-like"/>
</dbReference>